<comment type="caution">
    <text evidence="1">The sequence shown here is derived from an EMBL/GenBank/DDBJ whole genome shotgun (WGS) entry which is preliminary data.</text>
</comment>
<reference evidence="1" key="2">
    <citation type="submission" date="2023-05" db="EMBL/GenBank/DDBJ databases">
        <authorList>
            <consortium name="Lawrence Berkeley National Laboratory"/>
            <person name="Steindorff A."/>
            <person name="Hensen N."/>
            <person name="Bonometti L."/>
            <person name="Westerberg I."/>
            <person name="Brannstrom I.O."/>
            <person name="Guillou S."/>
            <person name="Cros-Aarteil S."/>
            <person name="Calhoun S."/>
            <person name="Haridas S."/>
            <person name="Kuo A."/>
            <person name="Mondo S."/>
            <person name="Pangilinan J."/>
            <person name="Riley R."/>
            <person name="Labutti K."/>
            <person name="Andreopoulos B."/>
            <person name="Lipzen A."/>
            <person name="Chen C."/>
            <person name="Yanf M."/>
            <person name="Daum C."/>
            <person name="Ng V."/>
            <person name="Clum A."/>
            <person name="Ohm R."/>
            <person name="Martin F."/>
            <person name="Silar P."/>
            <person name="Natvig D."/>
            <person name="Lalanne C."/>
            <person name="Gautier V."/>
            <person name="Ament-Velasquez S.L."/>
            <person name="Kruys A."/>
            <person name="Hutchinson M.I."/>
            <person name="Powell A.J."/>
            <person name="Barry K."/>
            <person name="Miller A.N."/>
            <person name="Grigoriev I.V."/>
            <person name="Debuchy R."/>
            <person name="Gladieux P."/>
            <person name="Thoren M.H."/>
            <person name="Johannesson H."/>
        </authorList>
    </citation>
    <scope>NUCLEOTIDE SEQUENCE</scope>
    <source>
        <strain evidence="1">CBS 315.58</strain>
    </source>
</reference>
<dbReference type="EMBL" id="MU864030">
    <property type="protein sequence ID" value="KAK4194992.1"/>
    <property type="molecule type" value="Genomic_DNA"/>
</dbReference>
<proteinExistence type="predicted"/>
<gene>
    <name evidence="1" type="ORF">QBC40DRAFT_301614</name>
</gene>
<name>A0AAN7AQQ0_9PEZI</name>
<evidence type="ECO:0000313" key="2">
    <source>
        <dbReference type="Proteomes" id="UP001303160"/>
    </source>
</evidence>
<keyword evidence="2" id="KW-1185">Reference proteome</keyword>
<accession>A0AAN7AQQ0</accession>
<sequence>MVESFSSHMLYLNYASTLVGPLLATMLSPVYGRVFAPGLQGTVWLLQHCNAEPVHPLSPTLHSKRSLMRSRTLAKGIKEGVKNIRADILSLPCLACPGTWLAVENQPPLRKKAKTLSPYGDSYDVVARDTRAGIL</sequence>
<reference evidence="1" key="1">
    <citation type="journal article" date="2023" name="Mol. Phylogenet. Evol.">
        <title>Genome-scale phylogeny and comparative genomics of the fungal order Sordariales.</title>
        <authorList>
            <person name="Hensen N."/>
            <person name="Bonometti L."/>
            <person name="Westerberg I."/>
            <person name="Brannstrom I.O."/>
            <person name="Guillou S."/>
            <person name="Cros-Aarteil S."/>
            <person name="Calhoun S."/>
            <person name="Haridas S."/>
            <person name="Kuo A."/>
            <person name="Mondo S."/>
            <person name="Pangilinan J."/>
            <person name="Riley R."/>
            <person name="LaButti K."/>
            <person name="Andreopoulos B."/>
            <person name="Lipzen A."/>
            <person name="Chen C."/>
            <person name="Yan M."/>
            <person name="Daum C."/>
            <person name="Ng V."/>
            <person name="Clum A."/>
            <person name="Steindorff A."/>
            <person name="Ohm R.A."/>
            <person name="Martin F."/>
            <person name="Silar P."/>
            <person name="Natvig D.O."/>
            <person name="Lalanne C."/>
            <person name="Gautier V."/>
            <person name="Ament-Velasquez S.L."/>
            <person name="Kruys A."/>
            <person name="Hutchinson M.I."/>
            <person name="Powell A.J."/>
            <person name="Barry K."/>
            <person name="Miller A.N."/>
            <person name="Grigoriev I.V."/>
            <person name="Debuchy R."/>
            <person name="Gladieux P."/>
            <person name="Hiltunen Thoren M."/>
            <person name="Johannesson H."/>
        </authorList>
    </citation>
    <scope>NUCLEOTIDE SEQUENCE</scope>
    <source>
        <strain evidence="1">CBS 315.58</strain>
    </source>
</reference>
<dbReference type="AlphaFoldDB" id="A0AAN7AQQ0"/>
<organism evidence="1 2">
    <name type="scientific">Triangularia verruculosa</name>
    <dbReference type="NCBI Taxonomy" id="2587418"/>
    <lineage>
        <taxon>Eukaryota</taxon>
        <taxon>Fungi</taxon>
        <taxon>Dikarya</taxon>
        <taxon>Ascomycota</taxon>
        <taxon>Pezizomycotina</taxon>
        <taxon>Sordariomycetes</taxon>
        <taxon>Sordariomycetidae</taxon>
        <taxon>Sordariales</taxon>
        <taxon>Podosporaceae</taxon>
        <taxon>Triangularia</taxon>
    </lineage>
</organism>
<dbReference type="Proteomes" id="UP001303160">
    <property type="component" value="Unassembled WGS sequence"/>
</dbReference>
<evidence type="ECO:0000313" key="1">
    <source>
        <dbReference type="EMBL" id="KAK4194992.1"/>
    </source>
</evidence>
<protein>
    <submittedName>
        <fullName evidence="1">Uncharacterized protein</fullName>
    </submittedName>
</protein>